<dbReference type="EMBL" id="CP116805">
    <property type="protein sequence ID" value="WCL52847.1"/>
    <property type="molecule type" value="Genomic_DNA"/>
</dbReference>
<feature type="domain" description="Chorismate mutase" evidence="3">
    <location>
        <begin position="1"/>
        <end position="91"/>
    </location>
</feature>
<evidence type="ECO:0000313" key="5">
    <source>
        <dbReference type="Proteomes" id="UP001217500"/>
    </source>
</evidence>
<dbReference type="EC" id="5.4.99.5" evidence="1"/>
<dbReference type="KEGG" id="gso:PH603_09875"/>
<dbReference type="SUPFAM" id="SSF48600">
    <property type="entry name" value="Chorismate mutase II"/>
    <property type="match status" value="1"/>
</dbReference>
<evidence type="ECO:0000256" key="2">
    <source>
        <dbReference type="ARBA" id="ARBA00023235"/>
    </source>
</evidence>
<dbReference type="SMART" id="SM00830">
    <property type="entry name" value="CM_2"/>
    <property type="match status" value="1"/>
</dbReference>
<dbReference type="GO" id="GO:0004106">
    <property type="term" value="F:chorismate mutase activity"/>
    <property type="evidence" value="ECO:0007669"/>
    <property type="project" value="UniProtKB-EC"/>
</dbReference>
<reference evidence="4" key="1">
    <citation type="submission" date="2023-01" db="EMBL/GenBank/DDBJ databases">
        <title>The genome sequence of Kordiimonadaceae bacterium 6D33.</title>
        <authorList>
            <person name="Liu Y."/>
        </authorList>
    </citation>
    <scope>NUCLEOTIDE SEQUENCE</scope>
    <source>
        <strain evidence="4">6D33</strain>
    </source>
</reference>
<dbReference type="Pfam" id="PF01817">
    <property type="entry name" value="CM_2"/>
    <property type="match status" value="1"/>
</dbReference>
<dbReference type="InterPro" id="IPR036263">
    <property type="entry name" value="Chorismate_II_sf"/>
</dbReference>
<evidence type="ECO:0000259" key="3">
    <source>
        <dbReference type="PROSITE" id="PS51168"/>
    </source>
</evidence>
<gene>
    <name evidence="4" type="ORF">PH603_09875</name>
</gene>
<dbReference type="PROSITE" id="PS51168">
    <property type="entry name" value="CHORISMATE_MUT_2"/>
    <property type="match status" value="1"/>
</dbReference>
<name>A0AAF0BKD7_9PROT</name>
<dbReference type="PANTHER" id="PTHR38041:SF1">
    <property type="entry name" value="CHORISMATE MUTASE"/>
    <property type="match status" value="1"/>
</dbReference>
<dbReference type="InterPro" id="IPR051331">
    <property type="entry name" value="Chorismate_mutase-related"/>
</dbReference>
<dbReference type="PANTHER" id="PTHR38041">
    <property type="entry name" value="CHORISMATE MUTASE"/>
    <property type="match status" value="1"/>
</dbReference>
<dbReference type="RefSeq" id="WP_289502293.1">
    <property type="nucleotide sequence ID" value="NZ_CP116805.1"/>
</dbReference>
<evidence type="ECO:0000256" key="1">
    <source>
        <dbReference type="ARBA" id="ARBA00012404"/>
    </source>
</evidence>
<dbReference type="GO" id="GO:0009697">
    <property type="term" value="P:salicylic acid biosynthetic process"/>
    <property type="evidence" value="ECO:0007669"/>
    <property type="project" value="TreeGrafter"/>
</dbReference>
<evidence type="ECO:0000313" key="4">
    <source>
        <dbReference type="EMBL" id="WCL52847.1"/>
    </source>
</evidence>
<organism evidence="4 5">
    <name type="scientific">Gimibacter soli</name>
    <dbReference type="NCBI Taxonomy" id="3024400"/>
    <lineage>
        <taxon>Bacteria</taxon>
        <taxon>Pseudomonadati</taxon>
        <taxon>Pseudomonadota</taxon>
        <taxon>Alphaproteobacteria</taxon>
        <taxon>Kordiimonadales</taxon>
        <taxon>Temperatibacteraceae</taxon>
        <taxon>Gimibacter</taxon>
    </lineage>
</organism>
<sequence>MKTCSNMAEVRTEIDRVDRLIVPLLLERLGYIEQAGHIKGSRDTVRDEWRIEDVVSKVKACGAEEGGNQQYLEDIYRHLIEWSIAHEFTVWDEEHRQD</sequence>
<accession>A0AAF0BKD7</accession>
<keyword evidence="5" id="KW-1185">Reference proteome</keyword>
<dbReference type="InterPro" id="IPR036979">
    <property type="entry name" value="CM_dom_sf"/>
</dbReference>
<dbReference type="Proteomes" id="UP001217500">
    <property type="component" value="Chromosome"/>
</dbReference>
<dbReference type="InterPro" id="IPR002701">
    <property type="entry name" value="CM_II_prokaryot"/>
</dbReference>
<protein>
    <recommendedName>
        <fullName evidence="1">chorismate mutase</fullName>
        <ecNumber evidence="1">5.4.99.5</ecNumber>
    </recommendedName>
</protein>
<proteinExistence type="predicted"/>
<dbReference type="GO" id="GO:0046417">
    <property type="term" value="P:chorismate metabolic process"/>
    <property type="evidence" value="ECO:0007669"/>
    <property type="project" value="InterPro"/>
</dbReference>
<dbReference type="Gene3D" id="1.20.59.10">
    <property type="entry name" value="Chorismate mutase"/>
    <property type="match status" value="1"/>
</dbReference>
<keyword evidence="2" id="KW-0413">Isomerase</keyword>
<dbReference type="AlphaFoldDB" id="A0AAF0BKD7"/>